<dbReference type="GO" id="GO:0005737">
    <property type="term" value="C:cytoplasm"/>
    <property type="evidence" value="ECO:0007669"/>
    <property type="project" value="TreeGrafter"/>
</dbReference>
<dbReference type="InterPro" id="IPR001623">
    <property type="entry name" value="DnaJ_domain"/>
</dbReference>
<dbReference type="CDD" id="cd10747">
    <property type="entry name" value="DnaJ_C"/>
    <property type="match status" value="1"/>
</dbReference>
<dbReference type="GO" id="GO:0042026">
    <property type="term" value="P:protein refolding"/>
    <property type="evidence" value="ECO:0007669"/>
    <property type="project" value="TreeGrafter"/>
</dbReference>
<keyword evidence="3" id="KW-0143">Chaperone</keyword>
<dbReference type="GO" id="GO:0051082">
    <property type="term" value="F:unfolded protein binding"/>
    <property type="evidence" value="ECO:0007669"/>
    <property type="project" value="InterPro"/>
</dbReference>
<dbReference type="GO" id="GO:0003677">
    <property type="term" value="F:DNA binding"/>
    <property type="evidence" value="ECO:0007669"/>
    <property type="project" value="UniProtKB-KW"/>
</dbReference>
<dbReference type="SUPFAM" id="SSF46565">
    <property type="entry name" value="Chaperone J-domain"/>
    <property type="match status" value="1"/>
</dbReference>
<feature type="domain" description="J" evidence="4">
    <location>
        <begin position="5"/>
        <end position="69"/>
    </location>
</feature>
<protein>
    <submittedName>
        <fullName evidence="5">Curved DNA-binding protein</fullName>
    </submittedName>
</protein>
<dbReference type="Pfam" id="PF00226">
    <property type="entry name" value="DnaJ"/>
    <property type="match status" value="1"/>
</dbReference>
<accession>A0A4Y1YM50</accession>
<proteinExistence type="predicted"/>
<evidence type="ECO:0000313" key="5">
    <source>
        <dbReference type="EMBL" id="BBL35222.1"/>
    </source>
</evidence>
<dbReference type="PANTHER" id="PTHR43096:SF52">
    <property type="entry name" value="DNAJ HOMOLOG 1, MITOCHONDRIAL-RELATED"/>
    <property type="match status" value="1"/>
</dbReference>
<keyword evidence="1" id="KW-0963">Cytoplasm</keyword>
<gene>
    <name evidence="5" type="ORF">Nstercoris_01484</name>
</gene>
<dbReference type="PRINTS" id="PR00625">
    <property type="entry name" value="JDOMAIN"/>
</dbReference>
<dbReference type="KEGG" id="nst:Nstercoris_01484"/>
<dbReference type="InterPro" id="IPR008971">
    <property type="entry name" value="HSP40/DnaJ_pept-bd"/>
</dbReference>
<dbReference type="InterPro" id="IPR036869">
    <property type="entry name" value="J_dom_sf"/>
</dbReference>
<evidence type="ECO:0000256" key="1">
    <source>
        <dbReference type="ARBA" id="ARBA00022490"/>
    </source>
</evidence>
<dbReference type="EMBL" id="AP019755">
    <property type="protein sequence ID" value="BBL35222.1"/>
    <property type="molecule type" value="Genomic_DNA"/>
</dbReference>
<keyword evidence="2 5" id="KW-0238">DNA-binding</keyword>
<dbReference type="SUPFAM" id="SSF49493">
    <property type="entry name" value="HSP40/DnaJ peptide-binding domain"/>
    <property type="match status" value="2"/>
</dbReference>
<dbReference type="FunFam" id="2.60.260.20:FF:000008">
    <property type="entry name" value="Curved DNA-binding protein"/>
    <property type="match status" value="1"/>
</dbReference>
<name>A0A4Y1YM50_9PROT</name>
<dbReference type="InterPro" id="IPR002939">
    <property type="entry name" value="DnaJ_C"/>
</dbReference>
<keyword evidence="6" id="KW-1185">Reference proteome</keyword>
<organism evidence="5 6">
    <name type="scientific">Nitrosomonas stercoris</name>
    <dbReference type="NCBI Taxonomy" id="1444684"/>
    <lineage>
        <taxon>Bacteria</taxon>
        <taxon>Pseudomonadati</taxon>
        <taxon>Pseudomonadota</taxon>
        <taxon>Betaproteobacteria</taxon>
        <taxon>Nitrosomonadales</taxon>
        <taxon>Nitrosomonadaceae</taxon>
        <taxon>Nitrosomonas</taxon>
    </lineage>
</organism>
<dbReference type="SMART" id="SM00271">
    <property type="entry name" value="DnaJ"/>
    <property type="match status" value="1"/>
</dbReference>
<dbReference type="Proteomes" id="UP000316473">
    <property type="component" value="Chromosome"/>
</dbReference>
<sequence>MEYKDYYQIMDVARDATQDDIKRAYRKLARKYHPDVSKEPDAEIHFKEVGEAYEVLKDPEKRAAYDRLGSSWKSGQEFQPPPEWGQGFEFHSNDFTQSTASQFSSFFEALFGRNQGRSQHSTRGFNQQGQDSHAKITVDLEDSFNGGIRNLTLQHTELSPEGRPHTRERTLKVRIPKGIQQGQHIRLAGQGSPGVGQGKAGDLYLEVIFKAHPYFSTEGKNIFLELPITPWEAALGATIAIPTPTGKVDLKIPPNSRSGQKLRLKGRGIPSSTPGDLYVILQITLPPADNEQARALYREMEQKLAYNPRTKLNR</sequence>
<evidence type="ECO:0000256" key="2">
    <source>
        <dbReference type="ARBA" id="ARBA00023125"/>
    </source>
</evidence>
<evidence type="ECO:0000259" key="4">
    <source>
        <dbReference type="PROSITE" id="PS50076"/>
    </source>
</evidence>
<reference evidence="5 6" key="1">
    <citation type="submission" date="2019-06" db="EMBL/GenBank/DDBJ databases">
        <title>Nitrosomonas stercoris KYUHI-S whole genome shotgun sequence.</title>
        <authorList>
            <person name="Nakagawa T."/>
            <person name="Tsuchiya Y."/>
            <person name="Takahashi R."/>
        </authorList>
    </citation>
    <scope>NUCLEOTIDE SEQUENCE [LARGE SCALE GENOMIC DNA]</scope>
    <source>
        <strain evidence="5 6">KYUHI-S</strain>
    </source>
</reference>
<dbReference type="Pfam" id="PF01556">
    <property type="entry name" value="DnaJ_C"/>
    <property type="match status" value="1"/>
</dbReference>
<evidence type="ECO:0000313" key="6">
    <source>
        <dbReference type="Proteomes" id="UP000316473"/>
    </source>
</evidence>
<dbReference type="PROSITE" id="PS00636">
    <property type="entry name" value="DNAJ_1"/>
    <property type="match status" value="1"/>
</dbReference>
<dbReference type="Gene3D" id="2.60.260.20">
    <property type="entry name" value="Urease metallochaperone UreE, N-terminal domain"/>
    <property type="match status" value="2"/>
</dbReference>
<dbReference type="FunFam" id="2.60.260.20:FF:000013">
    <property type="entry name" value="DnaJ subfamily B member 11"/>
    <property type="match status" value="1"/>
</dbReference>
<dbReference type="PROSITE" id="PS50076">
    <property type="entry name" value="DNAJ_2"/>
    <property type="match status" value="1"/>
</dbReference>
<dbReference type="Gene3D" id="1.10.287.110">
    <property type="entry name" value="DnaJ domain"/>
    <property type="match status" value="1"/>
</dbReference>
<dbReference type="InterPro" id="IPR018253">
    <property type="entry name" value="DnaJ_domain_CS"/>
</dbReference>
<dbReference type="AlphaFoldDB" id="A0A4Y1YM50"/>
<dbReference type="PANTHER" id="PTHR43096">
    <property type="entry name" value="DNAJ HOMOLOG 1, MITOCHONDRIAL-RELATED"/>
    <property type="match status" value="1"/>
</dbReference>
<evidence type="ECO:0000256" key="3">
    <source>
        <dbReference type="ARBA" id="ARBA00023186"/>
    </source>
</evidence>
<dbReference type="CDD" id="cd06257">
    <property type="entry name" value="DnaJ"/>
    <property type="match status" value="1"/>
</dbReference>